<keyword evidence="5 6" id="KW-0349">Heme</keyword>
<dbReference type="EMBL" id="KR779855">
    <property type="protein sequence ID" value="AMA07822.1"/>
    <property type="molecule type" value="mRNA"/>
</dbReference>
<keyword evidence="3 6" id="KW-0560">Oxidoreductase</keyword>
<evidence type="ECO:0000256" key="4">
    <source>
        <dbReference type="ARBA" id="ARBA00023004"/>
    </source>
</evidence>
<dbReference type="GO" id="GO:0004497">
    <property type="term" value="F:monooxygenase activity"/>
    <property type="evidence" value="ECO:0007669"/>
    <property type="project" value="UniProtKB-KW"/>
</dbReference>
<dbReference type="GO" id="GO:0005506">
    <property type="term" value="F:iron ion binding"/>
    <property type="evidence" value="ECO:0007669"/>
    <property type="project" value="InterPro"/>
</dbReference>
<sequence>MDQFTLGMILSFLFVWFYLVKTIFGPFGNASKIPPGPTPLPIVGNIFQLGKLPHRSFSNLSKIYGSMMTLKLGMVTTIVVSSAEVAKEMFLQHDLAFSNRMIPDSVTGGKHDKLSVTWIPVSPKWRHLRKIFALNLLSNQKLDETQSQRQAKVQQLLEYVQECAKKGCAVDIGRATFTTTLNLLSNTVFSMELAHYSSNASQEFKRLMWCIMEEIGRPNYADYFPFLRHFDPFGNRRRLTAAYAKLIGFFENIVHERLNARSAKLSTTNDVLDTLLNLHQDNQLTMDEIYHILVDIFDAGTDTTANTLEFAMAQLVKNPETLVKAQTEIEQALGKSSSIIQESDISKLPYLQAIIKETFRLHPPAVFLLPRKAETDITLCGYVVPKNAQIMLNLWSIGRDPKVWQNPEVFSPERFLNCDIDVRGRHFELLPFGAGRRICPGITLSYRMLHLMLAALIRSFDWKLEDGTNPKDLDVTEKFGIALQKAEPLEIVPVPKTSLIA</sequence>
<reference evidence="8" key="1">
    <citation type="journal article" date="2016" name="PLoS ONE">
        <title>Tyrosine Hydroxylation in Betalain Pigment Biosynthesis Is Performed by Cytochrome P450 Enzymes in Beets (Beta vulgaris).</title>
        <authorList>
            <person name="Sunnadeniya R."/>
            <person name="Bean A."/>
            <person name="Brown M."/>
            <person name="Akhavan N."/>
            <person name="Hatlestad G."/>
            <person name="Gonzalez A."/>
            <person name="Symonds V.V."/>
            <person name="Lloyd A."/>
        </authorList>
    </citation>
    <scope>NUCLEOTIDE SEQUENCE</scope>
</reference>
<evidence type="ECO:0000256" key="5">
    <source>
        <dbReference type="PIRSR" id="PIRSR602401-1"/>
    </source>
</evidence>
<dbReference type="GO" id="GO:0016705">
    <property type="term" value="F:oxidoreductase activity, acting on paired donors, with incorporation or reduction of molecular oxygen"/>
    <property type="evidence" value="ECO:0007669"/>
    <property type="project" value="InterPro"/>
</dbReference>
<dbReference type="PANTHER" id="PTHR47950:SF12">
    <property type="entry name" value="CYTOCHROME P450 76AD1-LIKE"/>
    <property type="match status" value="1"/>
</dbReference>
<evidence type="ECO:0000313" key="8">
    <source>
        <dbReference type="EMBL" id="AMA07822.1"/>
    </source>
</evidence>
<protein>
    <submittedName>
        <fullName evidence="8">Cytochrome P450 76AD17</fullName>
    </submittedName>
</protein>
<feature type="transmembrane region" description="Helical" evidence="7">
    <location>
        <begin position="6"/>
        <end position="24"/>
    </location>
</feature>
<keyword evidence="7" id="KW-1133">Transmembrane helix</keyword>
<dbReference type="GO" id="GO:0020037">
    <property type="term" value="F:heme binding"/>
    <property type="evidence" value="ECO:0007669"/>
    <property type="project" value="InterPro"/>
</dbReference>
<dbReference type="PANTHER" id="PTHR47950">
    <property type="entry name" value="CYTOCHROME P450, FAMILY 76, SUBFAMILY C, POLYPEPTIDE 5-RELATED"/>
    <property type="match status" value="1"/>
</dbReference>
<dbReference type="InterPro" id="IPR036396">
    <property type="entry name" value="Cyt_P450_sf"/>
</dbReference>
<dbReference type="AlphaFoldDB" id="A0A0X9R6K1"/>
<dbReference type="Gene3D" id="1.10.630.10">
    <property type="entry name" value="Cytochrome P450"/>
    <property type="match status" value="1"/>
</dbReference>
<evidence type="ECO:0000256" key="7">
    <source>
        <dbReference type="SAM" id="Phobius"/>
    </source>
</evidence>
<dbReference type="Pfam" id="PF00067">
    <property type="entry name" value="p450"/>
    <property type="match status" value="1"/>
</dbReference>
<accession>A0A0X9R6K1</accession>
<keyword evidence="7" id="KW-0812">Transmembrane</keyword>
<comment type="cofactor">
    <cofactor evidence="5">
        <name>heme</name>
        <dbReference type="ChEBI" id="CHEBI:30413"/>
    </cofactor>
</comment>
<proteinExistence type="evidence at transcript level"/>
<dbReference type="SUPFAM" id="SSF48264">
    <property type="entry name" value="Cytochrome P450"/>
    <property type="match status" value="1"/>
</dbReference>
<evidence type="ECO:0000256" key="3">
    <source>
        <dbReference type="ARBA" id="ARBA00023002"/>
    </source>
</evidence>
<name>A0A0X9R6K1_MOLVE</name>
<dbReference type="PRINTS" id="PR00385">
    <property type="entry name" value="P450"/>
</dbReference>
<evidence type="ECO:0000256" key="1">
    <source>
        <dbReference type="ARBA" id="ARBA00010617"/>
    </source>
</evidence>
<comment type="similarity">
    <text evidence="1 6">Belongs to the cytochrome P450 family.</text>
</comment>
<dbReference type="FunFam" id="1.10.630.10:FF:000007">
    <property type="entry name" value="Cytochrome P450 76C4"/>
    <property type="match status" value="1"/>
</dbReference>
<evidence type="ECO:0000256" key="6">
    <source>
        <dbReference type="RuleBase" id="RU000461"/>
    </source>
</evidence>
<dbReference type="InterPro" id="IPR017972">
    <property type="entry name" value="Cyt_P450_CS"/>
</dbReference>
<dbReference type="InterPro" id="IPR001128">
    <property type="entry name" value="Cyt_P450"/>
</dbReference>
<keyword evidence="7" id="KW-0472">Membrane</keyword>
<dbReference type="InterPro" id="IPR002401">
    <property type="entry name" value="Cyt_P450_E_grp-I"/>
</dbReference>
<dbReference type="PROSITE" id="PS00086">
    <property type="entry name" value="CYTOCHROME_P450"/>
    <property type="match status" value="1"/>
</dbReference>
<keyword evidence="2 5" id="KW-0479">Metal-binding</keyword>
<dbReference type="CDD" id="cd11073">
    <property type="entry name" value="CYP76-like"/>
    <property type="match status" value="1"/>
</dbReference>
<keyword evidence="4 5" id="KW-0408">Iron</keyword>
<keyword evidence="6" id="KW-0503">Monooxygenase</keyword>
<feature type="binding site" description="axial binding residue" evidence="5">
    <location>
        <position position="439"/>
    </location>
    <ligand>
        <name>heme</name>
        <dbReference type="ChEBI" id="CHEBI:30413"/>
    </ligand>
    <ligandPart>
        <name>Fe</name>
        <dbReference type="ChEBI" id="CHEBI:18248"/>
    </ligandPart>
</feature>
<gene>
    <name evidence="8" type="primary">CYP76AD17</name>
</gene>
<organism evidence="8">
    <name type="scientific">Mollugo verticillata</name>
    <name type="common">Green carpetweed</name>
    <dbReference type="NCBI Taxonomy" id="3592"/>
    <lineage>
        <taxon>Eukaryota</taxon>
        <taxon>Viridiplantae</taxon>
        <taxon>Streptophyta</taxon>
        <taxon>Embryophyta</taxon>
        <taxon>Tracheophyta</taxon>
        <taxon>Spermatophyta</taxon>
        <taxon>Magnoliopsida</taxon>
        <taxon>eudicotyledons</taxon>
        <taxon>Gunneridae</taxon>
        <taxon>Pentapetalae</taxon>
        <taxon>Caryophyllales</taxon>
        <taxon>Molluginaceae</taxon>
        <taxon>Mollugo</taxon>
    </lineage>
</organism>
<evidence type="ECO:0000256" key="2">
    <source>
        <dbReference type="ARBA" id="ARBA00022723"/>
    </source>
</evidence>
<dbReference type="PRINTS" id="PR00463">
    <property type="entry name" value="EP450I"/>
</dbReference>